<proteinExistence type="inferred from homology"/>
<dbReference type="SUPFAM" id="SSF51445">
    <property type="entry name" value="(Trans)glycosidases"/>
    <property type="match status" value="1"/>
</dbReference>
<dbReference type="GO" id="GO:0009986">
    <property type="term" value="C:cell surface"/>
    <property type="evidence" value="ECO:0007669"/>
    <property type="project" value="TreeGrafter"/>
</dbReference>
<evidence type="ECO:0000256" key="1">
    <source>
        <dbReference type="ARBA" id="ARBA00005641"/>
    </source>
</evidence>
<evidence type="ECO:0000259" key="7">
    <source>
        <dbReference type="Pfam" id="PF00150"/>
    </source>
</evidence>
<keyword evidence="3 5" id="KW-0326">Glycosidase</keyword>
<comment type="similarity">
    <text evidence="1 5">Belongs to the glycosyl hydrolase 5 (cellulase A) family.</text>
</comment>
<dbReference type="GO" id="GO:0071555">
    <property type="term" value="P:cell wall organization"/>
    <property type="evidence" value="ECO:0007669"/>
    <property type="project" value="UniProtKB-KW"/>
</dbReference>
<evidence type="ECO:0000256" key="5">
    <source>
        <dbReference type="RuleBase" id="RU361153"/>
    </source>
</evidence>
<dbReference type="PANTHER" id="PTHR31297">
    <property type="entry name" value="GLUCAN ENDO-1,6-BETA-GLUCOSIDASE B"/>
    <property type="match status" value="1"/>
</dbReference>
<keyword evidence="2 5" id="KW-0378">Hydrolase</keyword>
<comment type="caution">
    <text evidence="8">The sequence shown here is derived from an EMBL/GenBank/DDBJ whole genome shotgun (WGS) entry which is preliminary data.</text>
</comment>
<dbReference type="Pfam" id="PF00150">
    <property type="entry name" value="Cellulase"/>
    <property type="match status" value="1"/>
</dbReference>
<evidence type="ECO:0000256" key="6">
    <source>
        <dbReference type="SAM" id="MobiDB-lite"/>
    </source>
</evidence>
<dbReference type="OrthoDB" id="1887033at2759"/>
<dbReference type="InterPro" id="IPR001547">
    <property type="entry name" value="Glyco_hydro_5"/>
</dbReference>
<accession>A0A8H3I9L2</accession>
<dbReference type="GO" id="GO:0005576">
    <property type="term" value="C:extracellular region"/>
    <property type="evidence" value="ECO:0007669"/>
    <property type="project" value="TreeGrafter"/>
</dbReference>
<sequence length="529" mass="59281">MNAAKGLFKKAMGKDHDDRPVPQPDQRAQGSPVSQQDIYKYRFQYGTNLGSIFVLEKWLFSGMFEKTAEGGSELDAVKASLQTRGLQATVEKWEKHWSHALLDKDMEFLINEAFCNTIRLPIGYYTLGPEFCSGTPFEGEPSQVYRNAWSHVLHTCNKLAEAGIGVLIDMHALPGGANKDSHSGTSSPIAGLWGDKHNLDLARKSLVFVAKEISAGKIPNCTGLQLCNEAAWGAKGMYEFYGNVLAEISRIDNSIPLYISDAWKLDTALDWARKQNTISSNTNLIIIDTHKYYTFDEKHKSKSPQEIIRIVPEALSACNQIAGNVHQNGAAPVFIGEYSCVMDAQSWNRVSESERQALTQQFGQVQCQQWHTQSCGSAFWTLKMAWMPGGGWGFVAQTRNGSVRPPAYLSILWDEVPHRIAEANDHMERGRSHEIQAHCHYWDSKDPGKHYEHWRFEAGWDDGWNDAVSFFGAKEASGIHIGRGVDRIGCLDGWIRKRMIEVGQSGPLGWEYEHGFRNAVAKVESVLLR</sequence>
<evidence type="ECO:0000256" key="4">
    <source>
        <dbReference type="ARBA" id="ARBA00023316"/>
    </source>
</evidence>
<organism evidence="8 9">
    <name type="scientific">Gomphillus americanus</name>
    <dbReference type="NCBI Taxonomy" id="1940652"/>
    <lineage>
        <taxon>Eukaryota</taxon>
        <taxon>Fungi</taxon>
        <taxon>Dikarya</taxon>
        <taxon>Ascomycota</taxon>
        <taxon>Pezizomycotina</taxon>
        <taxon>Lecanoromycetes</taxon>
        <taxon>OSLEUM clade</taxon>
        <taxon>Ostropomycetidae</taxon>
        <taxon>Ostropales</taxon>
        <taxon>Graphidaceae</taxon>
        <taxon>Gomphilloideae</taxon>
        <taxon>Gomphillus</taxon>
    </lineage>
</organism>
<evidence type="ECO:0000313" key="9">
    <source>
        <dbReference type="Proteomes" id="UP000664169"/>
    </source>
</evidence>
<evidence type="ECO:0000313" key="8">
    <source>
        <dbReference type="EMBL" id="CAF9908315.1"/>
    </source>
</evidence>
<name>A0A8H3I9L2_9LECA</name>
<evidence type="ECO:0000256" key="2">
    <source>
        <dbReference type="ARBA" id="ARBA00022801"/>
    </source>
</evidence>
<dbReference type="GO" id="GO:0009251">
    <property type="term" value="P:glucan catabolic process"/>
    <property type="evidence" value="ECO:0007669"/>
    <property type="project" value="TreeGrafter"/>
</dbReference>
<feature type="domain" description="Glycoside hydrolase family 5" evidence="7">
    <location>
        <begin position="90"/>
        <end position="358"/>
    </location>
</feature>
<dbReference type="Gene3D" id="3.20.20.80">
    <property type="entry name" value="Glycosidases"/>
    <property type="match status" value="1"/>
</dbReference>
<dbReference type="GO" id="GO:0046557">
    <property type="term" value="F:glucan endo-1,6-beta-glucosidase activity"/>
    <property type="evidence" value="ECO:0007669"/>
    <property type="project" value="TreeGrafter"/>
</dbReference>
<dbReference type="InterPro" id="IPR050386">
    <property type="entry name" value="Glycosyl_hydrolase_5"/>
</dbReference>
<dbReference type="EMBL" id="CAJPDQ010000004">
    <property type="protein sequence ID" value="CAF9908315.1"/>
    <property type="molecule type" value="Genomic_DNA"/>
</dbReference>
<feature type="region of interest" description="Disordered" evidence="6">
    <location>
        <begin position="1"/>
        <end position="34"/>
    </location>
</feature>
<evidence type="ECO:0000256" key="3">
    <source>
        <dbReference type="ARBA" id="ARBA00023295"/>
    </source>
</evidence>
<keyword evidence="9" id="KW-1185">Reference proteome</keyword>
<gene>
    <name evidence="8" type="ORF">GOMPHAMPRED_006127</name>
</gene>
<dbReference type="PANTHER" id="PTHR31297:SF43">
    <property type="entry name" value="GLUCAN 1,3-BETA-GLUCOSIDASE 3"/>
    <property type="match status" value="1"/>
</dbReference>
<protein>
    <recommendedName>
        <fullName evidence="7">Glycoside hydrolase family 5 domain-containing protein</fullName>
    </recommendedName>
</protein>
<dbReference type="Proteomes" id="UP000664169">
    <property type="component" value="Unassembled WGS sequence"/>
</dbReference>
<dbReference type="AlphaFoldDB" id="A0A8H3I9L2"/>
<reference evidence="8" key="1">
    <citation type="submission" date="2021-03" db="EMBL/GenBank/DDBJ databases">
        <authorList>
            <person name="Tagirdzhanova G."/>
        </authorList>
    </citation>
    <scope>NUCLEOTIDE SEQUENCE</scope>
</reference>
<dbReference type="InterPro" id="IPR017853">
    <property type="entry name" value="GH"/>
</dbReference>
<keyword evidence="4" id="KW-0961">Cell wall biogenesis/degradation</keyword>